<reference evidence="2" key="1">
    <citation type="journal article" date="2019" name="Int. J. Syst. Evol. Microbiol.">
        <title>The Global Catalogue of Microorganisms (GCM) 10K type strain sequencing project: providing services to taxonomists for standard genome sequencing and annotation.</title>
        <authorList>
            <consortium name="The Broad Institute Genomics Platform"/>
            <consortium name="The Broad Institute Genome Sequencing Center for Infectious Disease"/>
            <person name="Wu L."/>
            <person name="Ma J."/>
        </authorList>
    </citation>
    <scope>NUCLEOTIDE SEQUENCE [LARGE SCALE GENOMIC DNA]</scope>
    <source>
        <strain evidence="2">JCM 15443</strain>
    </source>
</reference>
<comment type="caution">
    <text evidence="1">The sequence shown here is derived from an EMBL/GenBank/DDBJ whole genome shotgun (WGS) entry which is preliminary data.</text>
</comment>
<evidence type="ECO:0000313" key="1">
    <source>
        <dbReference type="EMBL" id="GGM20225.1"/>
    </source>
</evidence>
<dbReference type="RefSeq" id="WP_188905193.1">
    <property type="nucleotide sequence ID" value="NZ_BMOM01000040.1"/>
</dbReference>
<organism evidence="1 2">
    <name type="scientific">Deinococcus aerophilus</name>
    <dbReference type="NCBI Taxonomy" id="522488"/>
    <lineage>
        <taxon>Bacteria</taxon>
        <taxon>Thermotogati</taxon>
        <taxon>Deinococcota</taxon>
        <taxon>Deinococci</taxon>
        <taxon>Deinococcales</taxon>
        <taxon>Deinococcaceae</taxon>
        <taxon>Deinococcus</taxon>
    </lineage>
</organism>
<protein>
    <submittedName>
        <fullName evidence="1">Uncharacterized protein</fullName>
    </submittedName>
</protein>
<dbReference type="Proteomes" id="UP000661918">
    <property type="component" value="Unassembled WGS sequence"/>
</dbReference>
<dbReference type="EMBL" id="BMOM01000040">
    <property type="protein sequence ID" value="GGM20225.1"/>
    <property type="molecule type" value="Genomic_DNA"/>
</dbReference>
<gene>
    <name evidence="1" type="ORF">GCM10010841_30330</name>
</gene>
<accession>A0ABQ2H0M1</accession>
<proteinExistence type="predicted"/>
<sequence length="100" mass="11835">MELIHVDRTINRKRYSTETATLLADDVYWDGHNHERGGTNTWLFRTPGGRYFLRTQSLWQGVRNDLIPLTPEEAEEEWERLPEKYKAFETAFPHLTVEDA</sequence>
<evidence type="ECO:0000313" key="2">
    <source>
        <dbReference type="Proteomes" id="UP000661918"/>
    </source>
</evidence>
<name>A0ABQ2H0M1_9DEIO</name>
<keyword evidence="2" id="KW-1185">Reference proteome</keyword>